<dbReference type="AlphaFoldDB" id="A0A485AJZ6"/>
<evidence type="ECO:0000313" key="2">
    <source>
        <dbReference type="EMBL" id="VFS60781.1"/>
    </source>
</evidence>
<evidence type="ECO:0000256" key="1">
    <source>
        <dbReference type="SAM" id="MobiDB-lite"/>
    </source>
</evidence>
<evidence type="ECO:0000313" key="3">
    <source>
        <dbReference type="Proteomes" id="UP000345637"/>
    </source>
</evidence>
<dbReference type="Proteomes" id="UP000345637">
    <property type="component" value="Unassembled WGS sequence"/>
</dbReference>
<feature type="region of interest" description="Disordered" evidence="1">
    <location>
        <begin position="1"/>
        <end position="38"/>
    </location>
</feature>
<feature type="compositionally biased region" description="Basic and acidic residues" evidence="1">
    <location>
        <begin position="1"/>
        <end position="10"/>
    </location>
</feature>
<dbReference type="GO" id="GO:0003984">
    <property type="term" value="F:acetolactate synthase activity"/>
    <property type="evidence" value="ECO:0007669"/>
    <property type="project" value="UniProtKB-EC"/>
</dbReference>
<gene>
    <name evidence="2" type="primary">budB_1</name>
    <name evidence="2" type="ORF">NCTC12998_01401</name>
</gene>
<protein>
    <submittedName>
        <fullName evidence="2">Acetolactate synthase, catabolic</fullName>
        <ecNumber evidence="2">2.2.1.6</ecNumber>
    </submittedName>
</protein>
<name>A0A485AJZ6_RAOPL</name>
<dbReference type="EC" id="2.2.1.6" evidence="2"/>
<dbReference type="EMBL" id="CAADJE010000017">
    <property type="protein sequence ID" value="VFS60781.1"/>
    <property type="molecule type" value="Genomic_DNA"/>
</dbReference>
<proteinExistence type="predicted"/>
<reference evidence="2 3" key="1">
    <citation type="submission" date="2019-03" db="EMBL/GenBank/DDBJ databases">
        <authorList>
            <consortium name="Pathogen Informatics"/>
        </authorList>
    </citation>
    <scope>NUCLEOTIDE SEQUENCE [LARGE SCALE GENOMIC DNA]</scope>
    <source>
        <strain evidence="2 3">NCTC12998</strain>
    </source>
</reference>
<accession>A0A485AJZ6</accession>
<organism evidence="2 3">
    <name type="scientific">Raoultella planticola</name>
    <name type="common">Klebsiella planticola</name>
    <dbReference type="NCBI Taxonomy" id="575"/>
    <lineage>
        <taxon>Bacteria</taxon>
        <taxon>Pseudomonadati</taxon>
        <taxon>Pseudomonadota</taxon>
        <taxon>Gammaproteobacteria</taxon>
        <taxon>Enterobacterales</taxon>
        <taxon>Enterobacteriaceae</taxon>
        <taxon>Klebsiella/Raoultella group</taxon>
        <taxon>Raoultella</taxon>
    </lineage>
</organism>
<sequence>MDNQRHERQWAHGADMIVSQLEAQGGTPGLRHPRRENR</sequence>
<keyword evidence="2" id="KW-0808">Transferase</keyword>